<keyword evidence="4 5" id="KW-0949">S-adenosyl-L-methionine</keyword>
<comment type="subunit">
    <text evidence="5">Homodimer.</text>
</comment>
<comment type="catalytic activity">
    <reaction evidence="5">
        <text>cytidine(32) in tRNA + S-adenosyl-L-methionine = 2'-O-methylcytidine(32) in tRNA + S-adenosyl-L-homocysteine + H(+)</text>
        <dbReference type="Rhea" id="RHEA:42932"/>
        <dbReference type="Rhea" id="RHEA-COMP:10288"/>
        <dbReference type="Rhea" id="RHEA-COMP:10289"/>
        <dbReference type="ChEBI" id="CHEBI:15378"/>
        <dbReference type="ChEBI" id="CHEBI:57856"/>
        <dbReference type="ChEBI" id="CHEBI:59789"/>
        <dbReference type="ChEBI" id="CHEBI:74495"/>
        <dbReference type="ChEBI" id="CHEBI:82748"/>
        <dbReference type="EC" id="2.1.1.200"/>
    </reaction>
</comment>
<evidence type="ECO:0000313" key="7">
    <source>
        <dbReference type="EMBL" id="ABL97476.1"/>
    </source>
</evidence>
<keyword evidence="2 5" id="KW-0489">Methyltransferase</keyword>
<dbReference type="PANTHER" id="PTHR42786">
    <property type="entry name" value="TRNA/RRNA METHYLTRANSFERASE"/>
    <property type="match status" value="1"/>
</dbReference>
<feature type="domain" description="tRNA/rRNA methyltransferase SpoU type" evidence="6">
    <location>
        <begin position="11"/>
        <end position="159"/>
    </location>
</feature>
<dbReference type="GO" id="GO:0002128">
    <property type="term" value="P:tRNA nucleoside ribose methylation"/>
    <property type="evidence" value="ECO:0007669"/>
    <property type="project" value="TreeGrafter"/>
</dbReference>
<evidence type="ECO:0000256" key="4">
    <source>
        <dbReference type="ARBA" id="ARBA00022691"/>
    </source>
</evidence>
<dbReference type="CDD" id="cd18093">
    <property type="entry name" value="SpoU-like_TrmJ"/>
    <property type="match status" value="1"/>
</dbReference>
<dbReference type="Pfam" id="PF00588">
    <property type="entry name" value="SpoU_methylase"/>
    <property type="match status" value="1"/>
</dbReference>
<dbReference type="EMBL" id="EF107106">
    <property type="protein sequence ID" value="ABL97476.1"/>
    <property type="molecule type" value="Genomic_DNA"/>
</dbReference>
<dbReference type="GO" id="GO:0003723">
    <property type="term" value="F:RNA binding"/>
    <property type="evidence" value="ECO:0007669"/>
    <property type="project" value="InterPro"/>
</dbReference>
<dbReference type="Gene3D" id="3.40.1280.10">
    <property type="match status" value="1"/>
</dbReference>
<comment type="subcellular location">
    <subcellularLocation>
        <location evidence="5">Cytoplasm</location>
    </subcellularLocation>
</comment>
<evidence type="ECO:0000259" key="6">
    <source>
        <dbReference type="Pfam" id="PF00588"/>
    </source>
</evidence>
<proteinExistence type="inferred from homology"/>
<evidence type="ECO:0000256" key="3">
    <source>
        <dbReference type="ARBA" id="ARBA00022679"/>
    </source>
</evidence>
<dbReference type="EC" id="2.1.1.200" evidence="5"/>
<keyword evidence="5" id="KW-0963">Cytoplasm</keyword>
<protein>
    <recommendedName>
        <fullName evidence="5">tRNA (cytidine/uridine-2'-O-)-methyltransferase TrmJ</fullName>
        <ecNumber evidence="5">2.1.1.200</ecNumber>
    </recommendedName>
    <alternativeName>
        <fullName evidence="5">tRNA (cytidine(32)/uridine(32)-2'-O)-methyltransferase</fullName>
    </alternativeName>
    <alternativeName>
        <fullName evidence="5">tRNA Cm32/Um32 methyltransferase</fullName>
    </alternativeName>
</protein>
<gene>
    <name evidence="5" type="primary">trmJ</name>
    <name evidence="7" type="ORF">ALOHA_HF13081H07.0019</name>
</gene>
<dbReference type="SUPFAM" id="SSF75217">
    <property type="entry name" value="alpha/beta knot"/>
    <property type="match status" value="1"/>
</dbReference>
<dbReference type="InterPro" id="IPR001537">
    <property type="entry name" value="SpoU_MeTrfase"/>
</dbReference>
<dbReference type="GO" id="GO:0005829">
    <property type="term" value="C:cytosol"/>
    <property type="evidence" value="ECO:0007669"/>
    <property type="project" value="TreeGrafter"/>
</dbReference>
<dbReference type="Gene3D" id="1.10.8.590">
    <property type="match status" value="1"/>
</dbReference>
<dbReference type="InterPro" id="IPR029026">
    <property type="entry name" value="tRNA_m1G_MTases_N"/>
</dbReference>
<evidence type="ECO:0000256" key="1">
    <source>
        <dbReference type="ARBA" id="ARBA00007228"/>
    </source>
</evidence>
<comment type="similarity">
    <text evidence="1">Belongs to the class IV-like SAM-binding methyltransferase superfamily. RNA methyltransferase TrmH family.</text>
</comment>
<dbReference type="AlphaFoldDB" id="A4GK31"/>
<dbReference type="InterPro" id="IPR004384">
    <property type="entry name" value="RNA_MeTrfase_TrmJ/LasT"/>
</dbReference>
<dbReference type="InterPro" id="IPR029028">
    <property type="entry name" value="Alpha/beta_knot_MTases"/>
</dbReference>
<dbReference type="PIRSF" id="PIRSF004808">
    <property type="entry name" value="LasT"/>
    <property type="match status" value="1"/>
</dbReference>
<keyword evidence="3 7" id="KW-0808">Transferase</keyword>
<sequence length="243" mass="27915">MNKKNNNDIEFILVEPSHSGNIGACARAIKNMGFKKLGIVKPRKTITKEAYYRAKSAKDILDNALIYESFDQAIEDKNLILATSARERTIPWPTFFIDDVSEEIKSELQSAKNKTAVIFGREDNGLSNEELQKCHIHLVIPTSVEYPSLNLSHALQLVAFEIRKITLDSSILKSDERDIATNEENEKLLEHLMEVLKKIDFYDPRSSKQVKTRIERLLKKTRLDKMEMGILRGFLSKIMDFEK</sequence>
<dbReference type="NCBIfam" id="TIGR00050">
    <property type="entry name" value="rRNA_methyl_1"/>
    <property type="match status" value="1"/>
</dbReference>
<dbReference type="GO" id="GO:0160206">
    <property type="term" value="F:tRNA (cytidine(32)/uridine(32)-2'-O)-methyltransferase activity"/>
    <property type="evidence" value="ECO:0007669"/>
    <property type="project" value="UniProtKB-EC"/>
</dbReference>
<evidence type="ECO:0000256" key="5">
    <source>
        <dbReference type="RuleBase" id="RU362024"/>
    </source>
</evidence>
<reference evidence="7" key="1">
    <citation type="journal article" date="2007" name="Environ. Microbiol.">
        <title>Proteorhodopsin photosystem gene clusters exhibit co-evolutionary trends and shared ancestry among diverse marine microbial phyla.</title>
        <authorList>
            <person name="McCarren J."/>
            <person name="Delong E.F."/>
        </authorList>
    </citation>
    <scope>NUCLEOTIDE SEQUENCE</scope>
</reference>
<dbReference type="GO" id="GO:0106339">
    <property type="term" value="F:tRNA (cytidine(32)-2'-O)-methyltransferase activity"/>
    <property type="evidence" value="ECO:0007669"/>
    <property type="project" value="RHEA"/>
</dbReference>
<keyword evidence="5" id="KW-0819">tRNA processing</keyword>
<comment type="function">
    <text evidence="5">Catalyzes the formation of 2'O-methylated cytidine (Cm32) or 2'O-methylated uridine (Um32) at position 32 in tRNA.</text>
</comment>
<name>A4GK31_9BACT</name>
<organism evidence="7">
    <name type="scientific">uncultured marine bacterium HF130_81H07</name>
    <dbReference type="NCBI Taxonomy" id="415448"/>
    <lineage>
        <taxon>Bacteria</taxon>
        <taxon>environmental samples</taxon>
    </lineage>
</organism>
<comment type="catalytic activity">
    <reaction evidence="5">
        <text>uridine(32) in tRNA + S-adenosyl-L-methionine = 2'-O-methyluridine(32) in tRNA + S-adenosyl-L-homocysteine + H(+)</text>
        <dbReference type="Rhea" id="RHEA:42936"/>
        <dbReference type="Rhea" id="RHEA-COMP:10107"/>
        <dbReference type="Rhea" id="RHEA-COMP:10290"/>
        <dbReference type="ChEBI" id="CHEBI:15378"/>
        <dbReference type="ChEBI" id="CHEBI:57856"/>
        <dbReference type="ChEBI" id="CHEBI:59789"/>
        <dbReference type="ChEBI" id="CHEBI:65315"/>
        <dbReference type="ChEBI" id="CHEBI:74478"/>
        <dbReference type="EC" id="2.1.1.200"/>
    </reaction>
</comment>
<accession>A4GK31</accession>
<dbReference type="PANTHER" id="PTHR42786:SF2">
    <property type="entry name" value="TRNA (CYTIDINE_URIDINE-2'-O-)-METHYLTRANSFERASE TRMJ"/>
    <property type="match status" value="1"/>
</dbReference>
<evidence type="ECO:0000256" key="2">
    <source>
        <dbReference type="ARBA" id="ARBA00022603"/>
    </source>
</evidence>